<dbReference type="Gene3D" id="3.40.50.10610">
    <property type="entry name" value="ABC-type transport auxiliary lipoprotein component"/>
    <property type="match status" value="1"/>
</dbReference>
<dbReference type="PROSITE" id="PS51257">
    <property type="entry name" value="PROKAR_LIPOPROTEIN"/>
    <property type="match status" value="1"/>
</dbReference>
<feature type="non-terminal residue" evidence="1">
    <location>
        <position position="1"/>
    </location>
</feature>
<feature type="non-terminal residue" evidence="1">
    <location>
        <position position="138"/>
    </location>
</feature>
<dbReference type="EMBL" id="UINC01157002">
    <property type="protein sequence ID" value="SVD53743.1"/>
    <property type="molecule type" value="Genomic_DNA"/>
</dbReference>
<reference evidence="1" key="1">
    <citation type="submission" date="2018-05" db="EMBL/GenBank/DDBJ databases">
        <authorList>
            <person name="Lanie J.A."/>
            <person name="Ng W.-L."/>
            <person name="Kazmierczak K.M."/>
            <person name="Andrzejewski T.M."/>
            <person name="Davidsen T.M."/>
            <person name="Wayne K.J."/>
            <person name="Tettelin H."/>
            <person name="Glass J.I."/>
            <person name="Rusch D."/>
            <person name="Podicherti R."/>
            <person name="Tsui H.-C.T."/>
            <person name="Winkler M.E."/>
        </authorList>
    </citation>
    <scope>NUCLEOTIDE SEQUENCE</scope>
</reference>
<gene>
    <name evidence="1" type="ORF">METZ01_LOCUS406597</name>
</gene>
<name>A0A382W4S3_9ZZZZ</name>
<sequence>MKKMILRYTLLAAFLCGGTACQQVAKLKNGAYIGPFYTVGNVYETPEGLEPHIKRVAMMPLTSGRGNRNAERGVHQMQAVLTEEFSRNRIFDIVTVTPGRLQRIFGRRAIYADEPLPHDFLQILQRETGCQAVLFTEL</sequence>
<accession>A0A382W4S3</accession>
<protein>
    <submittedName>
        <fullName evidence="1">Uncharacterized protein</fullName>
    </submittedName>
</protein>
<proteinExistence type="predicted"/>
<evidence type="ECO:0000313" key="1">
    <source>
        <dbReference type="EMBL" id="SVD53743.1"/>
    </source>
</evidence>
<organism evidence="1">
    <name type="scientific">marine metagenome</name>
    <dbReference type="NCBI Taxonomy" id="408172"/>
    <lineage>
        <taxon>unclassified sequences</taxon>
        <taxon>metagenomes</taxon>
        <taxon>ecological metagenomes</taxon>
    </lineage>
</organism>
<dbReference type="AlphaFoldDB" id="A0A382W4S3"/>